<dbReference type="Gene3D" id="1.10.150.80">
    <property type="entry name" value="HRDC domain"/>
    <property type="match status" value="1"/>
</dbReference>
<feature type="compositionally biased region" description="Basic residues" evidence="1">
    <location>
        <begin position="81"/>
        <end position="91"/>
    </location>
</feature>
<feature type="compositionally biased region" description="Acidic residues" evidence="1">
    <location>
        <begin position="249"/>
        <end position="279"/>
    </location>
</feature>
<feature type="region of interest" description="Disordered" evidence="1">
    <location>
        <begin position="57"/>
        <end position="99"/>
    </location>
</feature>
<dbReference type="GO" id="GO:0000166">
    <property type="term" value="F:nucleotide binding"/>
    <property type="evidence" value="ECO:0007669"/>
    <property type="project" value="InterPro"/>
</dbReference>
<feature type="compositionally biased region" description="Basic and acidic residues" evidence="1">
    <location>
        <begin position="180"/>
        <end position="191"/>
    </location>
</feature>
<dbReference type="Proteomes" id="UP000193144">
    <property type="component" value="Unassembled WGS sequence"/>
</dbReference>
<protein>
    <recommendedName>
        <fullName evidence="2">HRDC domain-containing protein</fullName>
    </recommendedName>
</protein>
<evidence type="ECO:0000313" key="3">
    <source>
        <dbReference type="EMBL" id="ORX96971.1"/>
    </source>
</evidence>
<feature type="domain" description="HRDC" evidence="2">
    <location>
        <begin position="99"/>
        <end position="179"/>
    </location>
</feature>
<evidence type="ECO:0000313" key="4">
    <source>
        <dbReference type="Proteomes" id="UP000193144"/>
    </source>
</evidence>
<dbReference type="Pfam" id="PF00570">
    <property type="entry name" value="HRDC"/>
    <property type="match status" value="1"/>
</dbReference>
<feature type="compositionally biased region" description="Low complexity" evidence="1">
    <location>
        <begin position="208"/>
        <end position="221"/>
    </location>
</feature>
<dbReference type="InterPro" id="IPR010997">
    <property type="entry name" value="HRDC-like_sf"/>
</dbReference>
<proteinExistence type="predicted"/>
<feature type="compositionally biased region" description="Basic and acidic residues" evidence="1">
    <location>
        <begin position="299"/>
        <end position="311"/>
    </location>
</feature>
<gene>
    <name evidence="3" type="ORF">BCR34DRAFT_628717</name>
</gene>
<dbReference type="SUPFAM" id="SSF47819">
    <property type="entry name" value="HRDC-like"/>
    <property type="match status" value="1"/>
</dbReference>
<comment type="caution">
    <text evidence="3">The sequence shown here is derived from an EMBL/GenBank/DDBJ whole genome shotgun (WGS) entry which is preliminary data.</text>
</comment>
<evidence type="ECO:0000259" key="2">
    <source>
        <dbReference type="PROSITE" id="PS50967"/>
    </source>
</evidence>
<name>A0A1Y1YG27_9PLEO</name>
<sequence length="416" mass="45947">MNAKRVAMIPPPPLPILADKYLSGTISSGKSWLRPIHLEPTEEGGMVTTPVEFFGVKGEPKDKGEEDATVDGQLTAEQPRRGARKTKPAKKRNTDEPLDALSKELYGRLSARRLTLASSESVPAYVIANNSVLEGLARKRPIDEKGLLTIRGIGPVKQEKYGAHWLEVITKFCAERDIGPSEQTEESRELTTSKLRARRRKIVTADKGSGSPPSSPTFGSPLVRTPQLHTGLSFQLEGTNLESQGSIDGSEDENAEVIDEEEYSGEDQDHFEEGEEDGESQEHFVTPAESSSQLKRKRDMSGHRYREESSSLKRRSASPCVRESPALPLPQPPLSPRSKMFQNKLVAFTRLVARTIGLDPLDPLLSEDTLRHIVMNPPKTSDELQRIPGITKLVGACVVAEKDLLKNIVKFAPVRY</sequence>
<feature type="region of interest" description="Disordered" evidence="1">
    <location>
        <begin position="180"/>
        <end position="225"/>
    </location>
</feature>
<organism evidence="3 4">
    <name type="scientific">Clohesyomyces aquaticus</name>
    <dbReference type="NCBI Taxonomy" id="1231657"/>
    <lineage>
        <taxon>Eukaryota</taxon>
        <taxon>Fungi</taxon>
        <taxon>Dikarya</taxon>
        <taxon>Ascomycota</taxon>
        <taxon>Pezizomycotina</taxon>
        <taxon>Dothideomycetes</taxon>
        <taxon>Pleosporomycetidae</taxon>
        <taxon>Pleosporales</taxon>
        <taxon>Lindgomycetaceae</taxon>
        <taxon>Clohesyomyces</taxon>
    </lineage>
</organism>
<dbReference type="OrthoDB" id="1920326at2759"/>
<dbReference type="GO" id="GO:0003676">
    <property type="term" value="F:nucleic acid binding"/>
    <property type="evidence" value="ECO:0007669"/>
    <property type="project" value="InterPro"/>
</dbReference>
<dbReference type="AlphaFoldDB" id="A0A1Y1YG27"/>
<keyword evidence="4" id="KW-1185">Reference proteome</keyword>
<reference evidence="3 4" key="1">
    <citation type="submission" date="2016-07" db="EMBL/GenBank/DDBJ databases">
        <title>Pervasive Adenine N6-methylation of Active Genes in Fungi.</title>
        <authorList>
            <consortium name="DOE Joint Genome Institute"/>
            <person name="Mondo S.J."/>
            <person name="Dannebaum R.O."/>
            <person name="Kuo R.C."/>
            <person name="Labutti K."/>
            <person name="Haridas S."/>
            <person name="Kuo A."/>
            <person name="Salamov A."/>
            <person name="Ahrendt S.R."/>
            <person name="Lipzen A."/>
            <person name="Sullivan W."/>
            <person name="Andreopoulos W.B."/>
            <person name="Clum A."/>
            <person name="Lindquist E."/>
            <person name="Daum C."/>
            <person name="Ramamoorthy G.K."/>
            <person name="Gryganskyi A."/>
            <person name="Culley D."/>
            <person name="Magnuson J.K."/>
            <person name="James T.Y."/>
            <person name="O'Malley M.A."/>
            <person name="Stajich J.E."/>
            <person name="Spatafora J.W."/>
            <person name="Visel A."/>
            <person name="Grigoriev I.V."/>
        </authorList>
    </citation>
    <scope>NUCLEOTIDE SEQUENCE [LARGE SCALE GENOMIC DNA]</scope>
    <source>
        <strain evidence="3 4">CBS 115471</strain>
    </source>
</reference>
<dbReference type="InterPro" id="IPR044876">
    <property type="entry name" value="HRDC_dom_sf"/>
</dbReference>
<dbReference type="EMBL" id="MCFA01000244">
    <property type="protein sequence ID" value="ORX96971.1"/>
    <property type="molecule type" value="Genomic_DNA"/>
</dbReference>
<evidence type="ECO:0000256" key="1">
    <source>
        <dbReference type="SAM" id="MobiDB-lite"/>
    </source>
</evidence>
<feature type="region of interest" description="Disordered" evidence="1">
    <location>
        <begin position="242"/>
        <end position="335"/>
    </location>
</feature>
<dbReference type="SMART" id="SM00341">
    <property type="entry name" value="HRDC"/>
    <property type="match status" value="1"/>
</dbReference>
<dbReference type="PROSITE" id="PS50967">
    <property type="entry name" value="HRDC"/>
    <property type="match status" value="1"/>
</dbReference>
<accession>A0A1Y1YG27</accession>
<dbReference type="InterPro" id="IPR002121">
    <property type="entry name" value="HRDC_dom"/>
</dbReference>